<feature type="compositionally biased region" description="Basic residues" evidence="1">
    <location>
        <begin position="1"/>
        <end position="11"/>
    </location>
</feature>
<keyword evidence="3" id="KW-1185">Reference proteome</keyword>
<reference evidence="2 3" key="1">
    <citation type="submission" date="2017-11" db="EMBL/GenBank/DDBJ databases">
        <title>De novo assembly and phasing of dikaryotic genomes from two isolates of Puccinia coronata f. sp. avenae, the causal agent of oat crown rust.</title>
        <authorList>
            <person name="Miller M.E."/>
            <person name="Zhang Y."/>
            <person name="Omidvar V."/>
            <person name="Sperschneider J."/>
            <person name="Schwessinger B."/>
            <person name="Raley C."/>
            <person name="Palmer J.M."/>
            <person name="Garnica D."/>
            <person name="Upadhyaya N."/>
            <person name="Rathjen J."/>
            <person name="Taylor J.M."/>
            <person name="Park R.F."/>
            <person name="Dodds P.N."/>
            <person name="Hirsch C.D."/>
            <person name="Kianian S.F."/>
            <person name="Figueroa M."/>
        </authorList>
    </citation>
    <scope>NUCLEOTIDE SEQUENCE [LARGE SCALE GENOMIC DNA]</scope>
    <source>
        <strain evidence="2">12NC29</strain>
    </source>
</reference>
<sequence length="194" mass="21332">MLHRRLPHRRNPWSMLCQPGSEPTQRPPDSRSAQSDIALAITNAMVDSKSTGAAFGSTLATLHWHGLMQPRPALKTKIVIVSKFNLNQDLSKLDTLLGSSPTEPVLSDLDETSQASFGGDLRALFDHPPLVNKLDHSHNPNGPLRGIEPELKQQIDIFLDALGQFLDLLLSIRNLPPGNRFIPYLLLSGTPHSS</sequence>
<evidence type="ECO:0000313" key="2">
    <source>
        <dbReference type="EMBL" id="PLW31238.1"/>
    </source>
</evidence>
<feature type="region of interest" description="Disordered" evidence="1">
    <location>
        <begin position="1"/>
        <end position="34"/>
    </location>
</feature>
<protein>
    <submittedName>
        <fullName evidence="2">Uncharacterized protein</fullName>
    </submittedName>
</protein>
<accession>A0A2N5U0L7</accession>
<dbReference type="STRING" id="200324.A0A2N5U0L7"/>
<organism evidence="2 3">
    <name type="scientific">Puccinia coronata f. sp. avenae</name>
    <dbReference type="NCBI Taxonomy" id="200324"/>
    <lineage>
        <taxon>Eukaryota</taxon>
        <taxon>Fungi</taxon>
        <taxon>Dikarya</taxon>
        <taxon>Basidiomycota</taxon>
        <taxon>Pucciniomycotina</taxon>
        <taxon>Pucciniomycetes</taxon>
        <taxon>Pucciniales</taxon>
        <taxon>Pucciniaceae</taxon>
        <taxon>Puccinia</taxon>
    </lineage>
</organism>
<dbReference type="AlphaFoldDB" id="A0A2N5U0L7"/>
<gene>
    <name evidence="2" type="ORF">PCANC_23120</name>
</gene>
<name>A0A2N5U0L7_9BASI</name>
<dbReference type="EMBL" id="PGCJ01000354">
    <property type="protein sequence ID" value="PLW31238.1"/>
    <property type="molecule type" value="Genomic_DNA"/>
</dbReference>
<comment type="caution">
    <text evidence="2">The sequence shown here is derived from an EMBL/GenBank/DDBJ whole genome shotgun (WGS) entry which is preliminary data.</text>
</comment>
<evidence type="ECO:0000313" key="3">
    <source>
        <dbReference type="Proteomes" id="UP000235388"/>
    </source>
</evidence>
<proteinExistence type="predicted"/>
<dbReference type="Proteomes" id="UP000235388">
    <property type="component" value="Unassembled WGS sequence"/>
</dbReference>
<evidence type="ECO:0000256" key="1">
    <source>
        <dbReference type="SAM" id="MobiDB-lite"/>
    </source>
</evidence>